<dbReference type="InterPro" id="IPR052042">
    <property type="entry name" value="Tail_sheath_structural"/>
</dbReference>
<gene>
    <name evidence="1" type="ORF">MM59RIKEN_02960</name>
</gene>
<dbReference type="Proteomes" id="UP000679848">
    <property type="component" value="Chromosome"/>
</dbReference>
<name>A0A810Q9P6_9FIRM</name>
<evidence type="ECO:0000313" key="2">
    <source>
        <dbReference type="Proteomes" id="UP000679848"/>
    </source>
</evidence>
<reference evidence="1" key="1">
    <citation type="submission" date="2020-09" db="EMBL/GenBank/DDBJ databases">
        <title>New species isolated from human feces.</title>
        <authorList>
            <person name="Kitahara M."/>
            <person name="Shigeno Y."/>
            <person name="Shime M."/>
            <person name="Matsumoto Y."/>
            <person name="Nakamura S."/>
            <person name="Motooka D."/>
            <person name="Fukuoka S."/>
            <person name="Nishikawa H."/>
            <person name="Benno Y."/>
        </authorList>
    </citation>
    <scope>NUCLEOTIDE SEQUENCE</scope>
    <source>
        <strain evidence="1">MM59</strain>
    </source>
</reference>
<dbReference type="EMBL" id="AP023420">
    <property type="protein sequence ID" value="BCK82977.1"/>
    <property type="molecule type" value="Genomic_DNA"/>
</dbReference>
<dbReference type="PANTHER" id="PTHR35861">
    <property type="match status" value="1"/>
</dbReference>
<protein>
    <recommendedName>
        <fullName evidence="3">Phage tail sheath family protein</fullName>
    </recommendedName>
</protein>
<sequence>MAYKHGVYNTEQATSLTVPIQGSAGLQVIFGTAPIHLAKDPAAAVNTPKLVYSYKEAVEAVGYSDDFENFTLCQSISACFQVFNVAPIILVNVLDPNKAAHVTQNQAESCDVVDGVVLYDKKYVLLNTLAVKNGSATLVAGSDYEAAHEDNGSVAITLLSTAAKEASSLTVSSTSLKPSGVTAADIVGGVDTSTGKETGLELIRQIYPTLGMVPGLILAPGWSHTPTVAAALQAKTENINGNFNCSCLLDISADSDGAVVYTSVKGAKEALGASSAHAAALWPMVAVGEKKYYFSAMFAALTAYTDANNADVPYESPSNKDLRITATVLKDGTTVALDQQQANDVLNANGVITAINANGFKSWGNNTAAYPSTTDPKDRWWAVRRFFDWDGNNFIQTYFQKVDKPGNKRLIQSIVDSQNIIGNGYVARDYCAGYRVEFRSDENPVTNLLAGHLTVHTYLAPYIPAEYIENIREYDVDALESAIGGE</sequence>
<evidence type="ECO:0008006" key="3">
    <source>
        <dbReference type="Google" id="ProtNLM"/>
    </source>
</evidence>
<dbReference type="AlphaFoldDB" id="A0A810Q9P6"/>
<dbReference type="PANTHER" id="PTHR35861:SF2">
    <property type="entry name" value="FELS-2 PROPHAGE PROTEIN"/>
    <property type="match status" value="1"/>
</dbReference>
<keyword evidence="2" id="KW-1185">Reference proteome</keyword>
<accession>A0A810Q9P6</accession>
<proteinExistence type="predicted"/>
<organism evidence="1 2">
    <name type="scientific">Pusillibacter faecalis</name>
    <dbReference type="NCBI Taxonomy" id="2714358"/>
    <lineage>
        <taxon>Bacteria</taxon>
        <taxon>Bacillati</taxon>
        <taxon>Bacillota</taxon>
        <taxon>Clostridia</taxon>
        <taxon>Eubacteriales</taxon>
        <taxon>Oscillospiraceae</taxon>
        <taxon>Pusillibacter</taxon>
    </lineage>
</organism>
<dbReference type="RefSeq" id="WP_213542532.1">
    <property type="nucleotide sequence ID" value="NZ_AP023420.1"/>
</dbReference>
<evidence type="ECO:0000313" key="1">
    <source>
        <dbReference type="EMBL" id="BCK82977.1"/>
    </source>
</evidence>
<dbReference type="KEGG" id="pfaa:MM59RIKEN_02960"/>